<keyword evidence="3" id="KW-0378">Hydrolase</keyword>
<sequence length="534" mass="60735">MTDVTRRGVLLAGSGSAFGLFSWRAEAQSKRAEHTEGKRALRRRSKARPRNILIVLTDDHRYDAMGFMKAQSFGETPTLDRLAREGVHFKNAFVTTALCSPSRASILTGLYAHQHRVVDNNHPIDPNLVFFPEYLQSAGYETAFIGKWHMGQEGDDPQPGFDRWVSFKGQGTYLPSADGLNVDGKRVPQKGYITDELTDYALDWLEGRGKDKPWMLYLSHKAVHAEFIPAERHAGRYENETFRYPETMAPSGDAARGRPRWVQDQRNSWHGVDYAYHSKLDIGAYYKRYMETLLAVDEGLAKVMDLLEKRGELDDTLILYMGDNGFMFGEHGLIDKRTAYEESMRVPMIARCPAAFGHRVVEEVVANIDVAPTFLEAAGLEPPKEMEGKSFLPLARGEKVPWRSELLYEYYWERNFPQTPTVHALREDRYKYVHFHGIWDIDELYDLHADPHETNNLLAAPGHEELAAQMSSKLFDLLERTAGMQIPLARDAGERNALRDPKGPDRGPFPPSLLQPPAKRALGWLKQKLNTRST</sequence>
<dbReference type="CDD" id="cd16031">
    <property type="entry name" value="G6S_like"/>
    <property type="match status" value="1"/>
</dbReference>
<organism evidence="7">
    <name type="scientific">Sphingomonas psychrotolerans</name>
    <dbReference type="NCBI Taxonomy" id="1327635"/>
    <lineage>
        <taxon>Bacteria</taxon>
        <taxon>Pseudomonadati</taxon>
        <taxon>Pseudomonadota</taxon>
        <taxon>Alphaproteobacteria</taxon>
        <taxon>Sphingomonadales</taxon>
        <taxon>Sphingomonadaceae</taxon>
        <taxon>Sphingomonas</taxon>
    </lineage>
</organism>
<keyword evidence="2" id="KW-0732">Signal</keyword>
<evidence type="ECO:0000256" key="5">
    <source>
        <dbReference type="SAM" id="MobiDB-lite"/>
    </source>
</evidence>
<evidence type="ECO:0000256" key="1">
    <source>
        <dbReference type="ARBA" id="ARBA00008779"/>
    </source>
</evidence>
<accession>A0ABU3N236</accession>
<evidence type="ECO:0000256" key="3">
    <source>
        <dbReference type="ARBA" id="ARBA00022801"/>
    </source>
</evidence>
<evidence type="ECO:0000256" key="4">
    <source>
        <dbReference type="ARBA" id="ARBA00023180"/>
    </source>
</evidence>
<dbReference type="PROSITE" id="PS00523">
    <property type="entry name" value="SULFATASE_1"/>
    <property type="match status" value="1"/>
</dbReference>
<protein>
    <submittedName>
        <fullName evidence="7">Sulfatase</fullName>
    </submittedName>
</protein>
<feature type="compositionally biased region" description="Basic and acidic residues" evidence="5">
    <location>
        <begin position="491"/>
        <end position="505"/>
    </location>
</feature>
<dbReference type="InterPro" id="IPR017850">
    <property type="entry name" value="Alkaline_phosphatase_core_sf"/>
</dbReference>
<comment type="similarity">
    <text evidence="1">Belongs to the sulfatase family.</text>
</comment>
<comment type="caution">
    <text evidence="7">The sequence shown here is derived from an EMBL/GenBank/DDBJ whole genome shotgun (WGS) entry which is preliminary data.</text>
</comment>
<keyword evidence="4" id="KW-0325">Glycoprotein</keyword>
<dbReference type="PANTHER" id="PTHR43108">
    <property type="entry name" value="N-ACETYLGLUCOSAMINE-6-SULFATASE FAMILY MEMBER"/>
    <property type="match status" value="1"/>
</dbReference>
<feature type="domain" description="Sulfatase N-terminal" evidence="6">
    <location>
        <begin position="50"/>
        <end position="379"/>
    </location>
</feature>
<dbReference type="Gene3D" id="3.40.720.10">
    <property type="entry name" value="Alkaline Phosphatase, subunit A"/>
    <property type="match status" value="1"/>
</dbReference>
<dbReference type="SUPFAM" id="SSF53649">
    <property type="entry name" value="Alkaline phosphatase-like"/>
    <property type="match status" value="1"/>
</dbReference>
<dbReference type="Pfam" id="PF00884">
    <property type="entry name" value="Sulfatase"/>
    <property type="match status" value="1"/>
</dbReference>
<evidence type="ECO:0000256" key="2">
    <source>
        <dbReference type="ARBA" id="ARBA00022729"/>
    </source>
</evidence>
<evidence type="ECO:0000313" key="7">
    <source>
        <dbReference type="EMBL" id="MDT8758453.1"/>
    </source>
</evidence>
<dbReference type="EMBL" id="JALMLT010000001">
    <property type="protein sequence ID" value="MDT8758453.1"/>
    <property type="molecule type" value="Genomic_DNA"/>
</dbReference>
<dbReference type="InterPro" id="IPR024607">
    <property type="entry name" value="Sulfatase_CS"/>
</dbReference>
<reference evidence="7" key="1">
    <citation type="submission" date="2022-04" db="EMBL/GenBank/DDBJ databases">
        <title>Tomato heritable bacteria conferring resistance against bacterial wilt.</title>
        <authorList>
            <person name="Yin J."/>
        </authorList>
    </citation>
    <scope>NUCLEOTIDE SEQUENCE</scope>
    <source>
        <strain evidence="7">Cra20</strain>
    </source>
</reference>
<feature type="region of interest" description="Disordered" evidence="5">
    <location>
        <begin position="489"/>
        <end position="534"/>
    </location>
</feature>
<dbReference type="PANTHER" id="PTHR43108:SF8">
    <property type="entry name" value="SD21168P"/>
    <property type="match status" value="1"/>
</dbReference>
<evidence type="ECO:0000259" key="6">
    <source>
        <dbReference type="Pfam" id="PF00884"/>
    </source>
</evidence>
<gene>
    <name evidence="7" type="ORF">MZO42_07070</name>
</gene>
<dbReference type="InterPro" id="IPR000917">
    <property type="entry name" value="Sulfatase_N"/>
</dbReference>
<proteinExistence type="inferred from homology"/>
<name>A0ABU3N236_9SPHN</name>
<dbReference type="PROSITE" id="PS00149">
    <property type="entry name" value="SULFATASE_2"/>
    <property type="match status" value="1"/>
</dbReference>